<dbReference type="KEGG" id="vg:9926610"/>
<dbReference type="RefSeq" id="YP_004010313.1">
    <property type="nucleotide sequence ID" value="NC_014663.1"/>
</dbReference>
<evidence type="ECO:0000313" key="2">
    <source>
        <dbReference type="Proteomes" id="UP000008731"/>
    </source>
</evidence>
<accession>E5EPW0</accession>
<dbReference type="EMBL" id="HM004124">
    <property type="protein sequence ID" value="ADG60076.1"/>
    <property type="molecule type" value="Genomic_DNA"/>
</dbReference>
<protein>
    <submittedName>
        <fullName evidence="1">Uncharacterized protein</fullName>
    </submittedName>
</protein>
<dbReference type="GeneID" id="9926610"/>
<proteinExistence type="predicted"/>
<name>E5EPW0_9CAUD</name>
<sequence length="152" mass="17572">MSTSEVIYTKEIIEDFKQCRDDFDYFKDKYAKNNSYVCAFFAHKLIFTHNSTSVIMCSPKMRLVEMRGEIRAIINALPPVIGADLISRDNTQYMSTKHYSCIMFRAENPNSLRGPSLNYLYHDGKDNIRQAAPWMVPTDIPNLYKSTLGHTE</sequence>
<keyword evidence="2" id="KW-1185">Reference proteome</keyword>
<evidence type="ECO:0000313" key="1">
    <source>
        <dbReference type="EMBL" id="ADG60076.1"/>
    </source>
</evidence>
<dbReference type="Gene3D" id="3.40.50.300">
    <property type="entry name" value="P-loop containing nucleotide triphosphate hydrolases"/>
    <property type="match status" value="1"/>
</dbReference>
<gene>
    <name evidence="1" type="ORF">Acj9p176</name>
</gene>
<organism evidence="1 2">
    <name type="scientific">Acinetobacter phage Acj9</name>
    <dbReference type="NCBI Taxonomy" id="760939"/>
    <lineage>
        <taxon>Viruses</taxon>
        <taxon>Duplodnaviria</taxon>
        <taxon>Heunggongvirae</taxon>
        <taxon>Uroviricota</taxon>
        <taxon>Caudoviricetes</taxon>
        <taxon>Pantevenvirales</taxon>
        <taxon>Straboviridae</taxon>
        <taxon>Twarogvirinae</taxon>
        <taxon>Acajnonavirus</taxon>
        <taxon>Acajnonavirus acj9</taxon>
    </lineage>
</organism>
<dbReference type="InterPro" id="IPR027417">
    <property type="entry name" value="P-loop_NTPase"/>
</dbReference>
<reference evidence="1 2" key="1">
    <citation type="journal article" date="2010" name="Virol. J.">
        <title>Genomes of the T4-related bacteriophages as windows on microbial genome evolution.</title>
        <authorList>
            <person name="Petrov V.M."/>
            <person name="Ratnayaka S."/>
            <person name="Nolan J.M."/>
            <person name="Miller E.S."/>
            <person name="Karam J.D."/>
        </authorList>
    </citation>
    <scope>NUCLEOTIDE SEQUENCE [LARGE SCALE GENOMIC DNA]</scope>
</reference>
<dbReference type="Proteomes" id="UP000008731">
    <property type="component" value="Segment"/>
</dbReference>